<keyword evidence="4 7" id="KW-0677">Repeat</keyword>
<dbReference type="Gene3D" id="3.40.1390.10">
    <property type="entry name" value="MurE/MurF, N-terminal domain"/>
    <property type="match status" value="1"/>
</dbReference>
<comment type="pathway">
    <text evidence="7">Bacterial outer membrane biogenesis; LPS lipid A biosynthesis.</text>
</comment>
<keyword evidence="1 7" id="KW-0444">Lipid biosynthesis</keyword>
<dbReference type="Pfam" id="PF04613">
    <property type="entry name" value="LpxD"/>
    <property type="match status" value="1"/>
</dbReference>
<feature type="domain" description="UDP-3-O-[3-hydroxymyristoyl] glucosamine N-acyltransferase non-repeat region" evidence="8">
    <location>
        <begin position="22"/>
        <end position="87"/>
    </location>
</feature>
<dbReference type="NCBIfam" id="TIGR01853">
    <property type="entry name" value="lipid_A_lpxD"/>
    <property type="match status" value="1"/>
</dbReference>
<dbReference type="RefSeq" id="WP_233053136.1">
    <property type="nucleotide sequence ID" value="NZ_JAIMJA010000011.1"/>
</dbReference>
<evidence type="ECO:0000259" key="8">
    <source>
        <dbReference type="Pfam" id="PF04613"/>
    </source>
</evidence>
<proteinExistence type="inferred from homology"/>
<dbReference type="Gene3D" id="1.20.5.170">
    <property type="match status" value="1"/>
</dbReference>
<evidence type="ECO:0000256" key="4">
    <source>
        <dbReference type="ARBA" id="ARBA00022737"/>
    </source>
</evidence>
<evidence type="ECO:0000256" key="2">
    <source>
        <dbReference type="ARBA" id="ARBA00022556"/>
    </source>
</evidence>
<dbReference type="NCBIfam" id="NF002060">
    <property type="entry name" value="PRK00892.1"/>
    <property type="match status" value="1"/>
</dbReference>
<dbReference type="InterPro" id="IPR001451">
    <property type="entry name" value="Hexapep"/>
</dbReference>
<evidence type="ECO:0000256" key="5">
    <source>
        <dbReference type="ARBA" id="ARBA00023098"/>
    </source>
</evidence>
<name>A0ABS8W911_9GAMM</name>
<comment type="similarity">
    <text evidence="7">Belongs to the transferase hexapeptide repeat family. LpxD subfamily.</text>
</comment>
<dbReference type="Proteomes" id="UP001201273">
    <property type="component" value="Unassembled WGS sequence"/>
</dbReference>
<evidence type="ECO:0000256" key="6">
    <source>
        <dbReference type="ARBA" id="ARBA00023315"/>
    </source>
</evidence>
<evidence type="ECO:0000313" key="9">
    <source>
        <dbReference type="EMBL" id="MCE2595501.1"/>
    </source>
</evidence>
<keyword evidence="6 7" id="KW-0012">Acyltransferase</keyword>
<dbReference type="HAMAP" id="MF_00523">
    <property type="entry name" value="LpxD"/>
    <property type="match status" value="1"/>
</dbReference>
<dbReference type="InterPro" id="IPR020573">
    <property type="entry name" value="UDP_GlcNAc_AcTrfase_non-rep"/>
</dbReference>
<protein>
    <recommendedName>
        <fullName evidence="7">UDP-3-O-acylglucosamine N-acyltransferase</fullName>
        <ecNumber evidence="7">2.3.1.191</ecNumber>
    </recommendedName>
</protein>
<dbReference type="GO" id="GO:0103118">
    <property type="term" value="F:UDP-3-O-[(3R)-3-hydroxyacyl]-glucosamine N-acyltransferase activity"/>
    <property type="evidence" value="ECO:0007669"/>
    <property type="project" value="UniProtKB-EC"/>
</dbReference>
<sequence>MQITLAELAGKIGAKCHGDGTLIINSVASLGQAGPSEIAFFSDAKYLDVLNVSRAGAVILPEQALAAYSGNALVMANPYLGFALAAQVLDTTPAPASSIAPSAVIAPTAQLGVGVCVGANAVIEAGAVIGDNTEIGPGTFIGKEAKIGPYGRIWANVSIYHRVEIGAQCVIQSGAVIGSDGFGNAPDKGRWVKIPQLGTVIIGDRVRIGANTCVDRGALDNTIIADGVVIDNLCQIAHNCEIGENTAIAGAATFAGSLKIGKNCMVGGASVVNGHMEICDNVIITGMGMVMRPIDKPGVYSSGIPLQSNKEWRKTAARTLRIDDMHKRINKLEKQLAAAASSAKE</sequence>
<dbReference type="SUPFAM" id="SSF51161">
    <property type="entry name" value="Trimeric LpxA-like enzymes"/>
    <property type="match status" value="1"/>
</dbReference>
<evidence type="ECO:0000256" key="1">
    <source>
        <dbReference type="ARBA" id="ARBA00022516"/>
    </source>
</evidence>
<organism evidence="9 10">
    <name type="scientific">Motilimonas cestriensis</name>
    <dbReference type="NCBI Taxonomy" id="2742685"/>
    <lineage>
        <taxon>Bacteria</taxon>
        <taxon>Pseudomonadati</taxon>
        <taxon>Pseudomonadota</taxon>
        <taxon>Gammaproteobacteria</taxon>
        <taxon>Alteromonadales</taxon>
        <taxon>Alteromonadales genera incertae sedis</taxon>
        <taxon>Motilimonas</taxon>
    </lineage>
</organism>
<accession>A0ABS8W911</accession>
<comment type="catalytic activity">
    <reaction evidence="7">
        <text>a UDP-3-O-[(3R)-3-hydroxyacyl]-alpha-D-glucosamine + a (3R)-hydroxyacyl-[ACP] = a UDP-2-N,3-O-bis[(3R)-3-hydroxyacyl]-alpha-D-glucosamine + holo-[ACP] + H(+)</text>
        <dbReference type="Rhea" id="RHEA:53836"/>
        <dbReference type="Rhea" id="RHEA-COMP:9685"/>
        <dbReference type="Rhea" id="RHEA-COMP:9945"/>
        <dbReference type="ChEBI" id="CHEBI:15378"/>
        <dbReference type="ChEBI" id="CHEBI:64479"/>
        <dbReference type="ChEBI" id="CHEBI:78827"/>
        <dbReference type="ChEBI" id="CHEBI:137740"/>
        <dbReference type="ChEBI" id="CHEBI:137748"/>
        <dbReference type="EC" id="2.3.1.191"/>
    </reaction>
</comment>
<dbReference type="InterPro" id="IPR007691">
    <property type="entry name" value="LpxD"/>
</dbReference>
<dbReference type="PANTHER" id="PTHR43378">
    <property type="entry name" value="UDP-3-O-ACYLGLUCOSAMINE N-ACYLTRANSFERASE"/>
    <property type="match status" value="1"/>
</dbReference>
<keyword evidence="10" id="KW-1185">Reference proteome</keyword>
<feature type="active site" description="Proton acceptor" evidence="7">
    <location>
        <position position="238"/>
    </location>
</feature>
<gene>
    <name evidence="7 9" type="primary">lpxD</name>
    <name evidence="9" type="ORF">K6Y31_11795</name>
</gene>
<evidence type="ECO:0000313" key="10">
    <source>
        <dbReference type="Proteomes" id="UP001201273"/>
    </source>
</evidence>
<dbReference type="EMBL" id="JAIMJA010000011">
    <property type="protein sequence ID" value="MCE2595501.1"/>
    <property type="molecule type" value="Genomic_DNA"/>
</dbReference>
<comment type="subunit">
    <text evidence="7">Homotrimer.</text>
</comment>
<dbReference type="PANTHER" id="PTHR43378:SF2">
    <property type="entry name" value="UDP-3-O-ACYLGLUCOSAMINE N-ACYLTRANSFERASE 1, MITOCHONDRIAL-RELATED"/>
    <property type="match status" value="1"/>
</dbReference>
<reference evidence="9 10" key="1">
    <citation type="journal article" date="2022" name="Environ. Microbiol. Rep.">
        <title>Eco-phylogenetic analyses reveal divergent evolution of vitamin B12 metabolism in the marine bacterial family 'Psychromonadaceae'.</title>
        <authorList>
            <person name="Jin X."/>
            <person name="Yang Y."/>
            <person name="Cao H."/>
            <person name="Gao B."/>
            <person name="Zhao Z."/>
        </authorList>
    </citation>
    <scope>NUCLEOTIDE SEQUENCE [LARGE SCALE GENOMIC DNA]</scope>
    <source>
        <strain evidence="9 10">MKS20</strain>
    </source>
</reference>
<evidence type="ECO:0000256" key="7">
    <source>
        <dbReference type="HAMAP-Rule" id="MF_00523"/>
    </source>
</evidence>
<evidence type="ECO:0000256" key="3">
    <source>
        <dbReference type="ARBA" id="ARBA00022679"/>
    </source>
</evidence>
<dbReference type="EC" id="2.3.1.191" evidence="7"/>
<keyword evidence="5 7" id="KW-0443">Lipid metabolism</keyword>
<keyword evidence="2 7" id="KW-0441">Lipid A biosynthesis</keyword>
<dbReference type="Pfam" id="PF00132">
    <property type="entry name" value="Hexapep"/>
    <property type="match status" value="3"/>
</dbReference>
<dbReference type="InterPro" id="IPR011004">
    <property type="entry name" value="Trimer_LpxA-like_sf"/>
</dbReference>
<comment type="caution">
    <text evidence="9">The sequence shown here is derived from an EMBL/GenBank/DDBJ whole genome shotgun (WGS) entry which is preliminary data.</text>
</comment>
<dbReference type="Gene3D" id="2.160.10.10">
    <property type="entry name" value="Hexapeptide repeat proteins"/>
    <property type="match status" value="1"/>
</dbReference>
<comment type="function">
    <text evidence="7">Catalyzes the N-acylation of UDP-3-O-acylglucosamine using 3-hydroxyacyl-ACP as the acyl donor. Is involved in the biosynthesis of lipid A, a phosphorylated glycolipid that anchors the lipopolysaccharide to the outer membrane of the cell.</text>
</comment>
<keyword evidence="3 7" id="KW-0808">Transferase</keyword>
<dbReference type="CDD" id="cd03352">
    <property type="entry name" value="LbH_LpxD"/>
    <property type="match status" value="1"/>
</dbReference>